<evidence type="ECO:0000256" key="3">
    <source>
        <dbReference type="ARBA" id="ARBA00022846"/>
    </source>
</evidence>
<evidence type="ECO:0000256" key="12">
    <source>
        <dbReference type="ARBA" id="ARBA00045865"/>
    </source>
</evidence>
<comment type="function">
    <text evidence="12">Component of the nexin-dynein regulatory complex (N-DRC), a key regulator of ciliary/flagellar motility which maintains the alignment and integrity of the distal axoneme and regulates microtubule sliding in motile axonemes. Plays a critical role in the assembly of N-DRC and also stabilizes the assembly of multiple inner dynein arms and radial spokes. Coassembles with DRC1 to form a central scaffold needed for assembly of the N-DRC and its attachment to the outer doublet microtubules.</text>
</comment>
<keyword evidence="3" id="KW-0282">Flagellum</keyword>
<feature type="non-terminal residue" evidence="15">
    <location>
        <position position="407"/>
    </location>
</feature>
<proteinExistence type="inferred from homology"/>
<gene>
    <name evidence="15" type="ORF">A3Q56_07558</name>
</gene>
<dbReference type="InterPro" id="IPR039750">
    <property type="entry name" value="DRC1/DRC2"/>
</dbReference>
<comment type="caution">
    <text evidence="15">The sequence shown here is derived from an EMBL/GenBank/DDBJ whole genome shotgun (WGS) entry which is preliminary data.</text>
</comment>
<name>A0A177ATN1_9BILA</name>
<dbReference type="PANTHER" id="PTHR21625:SF0">
    <property type="entry name" value="DYNEIN REGULATORY COMPLEX SUBUNIT 2"/>
    <property type="match status" value="1"/>
</dbReference>
<dbReference type="Pfam" id="PF14772">
    <property type="entry name" value="NYD-SP28"/>
    <property type="match status" value="1"/>
</dbReference>
<keyword evidence="4 13" id="KW-0175">Coiled coil</keyword>
<evidence type="ECO:0000259" key="14">
    <source>
        <dbReference type="Pfam" id="PF14772"/>
    </source>
</evidence>
<evidence type="ECO:0000256" key="10">
    <source>
        <dbReference type="ARBA" id="ARBA00040899"/>
    </source>
</evidence>
<evidence type="ECO:0000256" key="2">
    <source>
        <dbReference type="ARBA" id="ARBA00022490"/>
    </source>
</evidence>
<feature type="coiled-coil region" evidence="13">
    <location>
        <begin position="21"/>
        <end position="94"/>
    </location>
</feature>
<feature type="domain" description="Dynein regulatory complex protein 1/2 N-terminal" evidence="14">
    <location>
        <begin position="24"/>
        <end position="124"/>
    </location>
</feature>
<evidence type="ECO:0000256" key="5">
    <source>
        <dbReference type="ARBA" id="ARBA00023069"/>
    </source>
</evidence>
<reference evidence="15 16" key="1">
    <citation type="submission" date="2016-04" db="EMBL/GenBank/DDBJ databases">
        <title>The genome of Intoshia linei affirms orthonectids as highly simplified spiralians.</title>
        <authorList>
            <person name="Mikhailov K.V."/>
            <person name="Slusarev G.S."/>
            <person name="Nikitin M.A."/>
            <person name="Logacheva M.D."/>
            <person name="Penin A."/>
            <person name="Aleoshin V."/>
            <person name="Panchin Y.V."/>
        </authorList>
    </citation>
    <scope>NUCLEOTIDE SEQUENCE [LARGE SCALE GENOMIC DNA]</scope>
    <source>
        <strain evidence="15">Intl2013</strain>
        <tissue evidence="15">Whole animal</tissue>
    </source>
</reference>
<evidence type="ECO:0000256" key="6">
    <source>
        <dbReference type="ARBA" id="ARBA00023212"/>
    </source>
</evidence>
<evidence type="ECO:0000313" key="16">
    <source>
        <dbReference type="Proteomes" id="UP000078046"/>
    </source>
</evidence>
<comment type="similarity">
    <text evidence="9">Belongs to the DRC2 family.</text>
</comment>
<evidence type="ECO:0000256" key="11">
    <source>
        <dbReference type="ARBA" id="ARBA00041517"/>
    </source>
</evidence>
<organism evidence="15 16">
    <name type="scientific">Intoshia linei</name>
    <dbReference type="NCBI Taxonomy" id="1819745"/>
    <lineage>
        <taxon>Eukaryota</taxon>
        <taxon>Metazoa</taxon>
        <taxon>Spiralia</taxon>
        <taxon>Lophotrochozoa</taxon>
        <taxon>Mesozoa</taxon>
        <taxon>Orthonectida</taxon>
        <taxon>Rhopaluridae</taxon>
        <taxon>Intoshia</taxon>
    </lineage>
</organism>
<dbReference type="GO" id="GO:0003352">
    <property type="term" value="P:regulation of cilium movement"/>
    <property type="evidence" value="ECO:0007669"/>
    <property type="project" value="TreeGrafter"/>
</dbReference>
<dbReference type="OrthoDB" id="7760980at2759"/>
<evidence type="ECO:0000256" key="7">
    <source>
        <dbReference type="ARBA" id="ARBA00023273"/>
    </source>
</evidence>
<dbReference type="Proteomes" id="UP000078046">
    <property type="component" value="Unassembled WGS sequence"/>
</dbReference>
<keyword evidence="16" id="KW-1185">Reference proteome</keyword>
<dbReference type="AlphaFoldDB" id="A0A177ATN1"/>
<evidence type="ECO:0000256" key="8">
    <source>
        <dbReference type="ARBA" id="ARBA00037841"/>
    </source>
</evidence>
<dbReference type="GO" id="GO:0060285">
    <property type="term" value="P:cilium-dependent cell motility"/>
    <property type="evidence" value="ECO:0007669"/>
    <property type="project" value="TreeGrafter"/>
</dbReference>
<evidence type="ECO:0000313" key="15">
    <source>
        <dbReference type="EMBL" id="OAF64733.1"/>
    </source>
</evidence>
<keyword evidence="5" id="KW-0969">Cilium</keyword>
<dbReference type="PANTHER" id="PTHR21625">
    <property type="entry name" value="NYD-SP28 PROTEIN"/>
    <property type="match status" value="1"/>
</dbReference>
<keyword evidence="2" id="KW-0963">Cytoplasm</keyword>
<dbReference type="EMBL" id="LWCA01001649">
    <property type="protein sequence ID" value="OAF64733.1"/>
    <property type="molecule type" value="Genomic_DNA"/>
</dbReference>
<protein>
    <recommendedName>
        <fullName evidence="10">Dynein regulatory complex subunit 2</fullName>
    </recommendedName>
    <alternativeName>
        <fullName evidence="11">Coiled-coil domain-containing protein 65</fullName>
    </alternativeName>
</protein>
<dbReference type="GO" id="GO:0070286">
    <property type="term" value="P:axonemal dynein complex assembly"/>
    <property type="evidence" value="ECO:0007669"/>
    <property type="project" value="InterPro"/>
</dbReference>
<dbReference type="GO" id="GO:0005858">
    <property type="term" value="C:axonemal dynein complex"/>
    <property type="evidence" value="ECO:0007669"/>
    <property type="project" value="InterPro"/>
</dbReference>
<evidence type="ECO:0000256" key="1">
    <source>
        <dbReference type="ARBA" id="ARBA00004611"/>
    </source>
</evidence>
<dbReference type="InterPro" id="IPR039505">
    <property type="entry name" value="DRC1/2_N"/>
</dbReference>
<sequence>MARKKADKLAKMTEEEKLLYLDQQKAAEEEMARKKEDLLIEFLRDKLEKEMKATKFNMNKLNHQWRNVMRDLKSKELKREIEILSQSFERVIDRKDSIIKTLMETIVESVTQVYTALSSHNHNIRWLNEIHHGRLHGINIEFEDKKMNLIHQCDKEMNTLRIIFQDDVNNLQDINFSMEQKFTIKNDNSKKEFINYLDEIKSKALEEKHASKIALEMSINDLWNQYLHVSKEYKESTNDRRKLFEALKTKDEKSAIEMESQMQKIQFISDNIQQLRLKMQMNSKEADQHNRSIKDKRDTMTKQFHMLKSKMNITRNKAQRDMKCLVLKGNETVEELKTVCNQVHFLRSTFPMVDVPSFIVSNSGFQAGHVKLPCLRVNLKARDSYFMGEENINNVQLVPLHTKLGLV</sequence>
<evidence type="ECO:0000256" key="13">
    <source>
        <dbReference type="SAM" id="Coils"/>
    </source>
</evidence>
<keyword evidence="6" id="KW-0206">Cytoskeleton</keyword>
<comment type="subcellular location">
    <subcellularLocation>
        <location evidence="1">Cytoplasm</location>
        <location evidence="1">Cytoskeleton</location>
        <location evidence="1">Flagellum axoneme</location>
    </subcellularLocation>
    <subcellularLocation>
        <location evidence="8">Cytoplasm</location>
        <location evidence="8">Cytoskeleton</location>
        <location evidence="8">Flagellum basal body</location>
    </subcellularLocation>
</comment>
<evidence type="ECO:0000256" key="4">
    <source>
        <dbReference type="ARBA" id="ARBA00023054"/>
    </source>
</evidence>
<keyword evidence="7" id="KW-0966">Cell projection</keyword>
<accession>A0A177ATN1</accession>
<evidence type="ECO:0000256" key="9">
    <source>
        <dbReference type="ARBA" id="ARBA00038424"/>
    </source>
</evidence>